<proteinExistence type="predicted"/>
<accession>A0A1H9XTQ9</accession>
<dbReference type="OrthoDB" id="63962at2"/>
<evidence type="ECO:0000256" key="1">
    <source>
        <dbReference type="SAM" id="MobiDB-lite"/>
    </source>
</evidence>
<reference evidence="3" key="1">
    <citation type="submission" date="2016-10" db="EMBL/GenBank/DDBJ databases">
        <authorList>
            <person name="Varghese N."/>
            <person name="Submissions S."/>
        </authorList>
    </citation>
    <scope>NUCLEOTIDE SEQUENCE [LARGE SCALE GENOMIC DNA]</scope>
    <source>
        <strain evidence="3">CGMCC 1.6963</strain>
    </source>
</reference>
<feature type="region of interest" description="Disordered" evidence="1">
    <location>
        <begin position="1"/>
        <end position="21"/>
    </location>
</feature>
<protein>
    <submittedName>
        <fullName evidence="2">Gluconate 2-dehydrogenase subunit 3</fullName>
    </submittedName>
</protein>
<evidence type="ECO:0000313" key="3">
    <source>
        <dbReference type="Proteomes" id="UP000199019"/>
    </source>
</evidence>
<organism evidence="2 3">
    <name type="scientific">Pedococcus cremeus</name>
    <dbReference type="NCBI Taxonomy" id="587636"/>
    <lineage>
        <taxon>Bacteria</taxon>
        <taxon>Bacillati</taxon>
        <taxon>Actinomycetota</taxon>
        <taxon>Actinomycetes</taxon>
        <taxon>Micrococcales</taxon>
        <taxon>Intrasporangiaceae</taxon>
        <taxon>Pedococcus</taxon>
    </lineage>
</organism>
<dbReference type="STRING" id="587636.SAMN05216199_0396"/>
<evidence type="ECO:0000313" key="2">
    <source>
        <dbReference type="EMBL" id="SES49524.1"/>
    </source>
</evidence>
<name>A0A1H9XTQ9_9MICO</name>
<dbReference type="InterPro" id="IPR027056">
    <property type="entry name" value="Gluconate_2DH_su3"/>
</dbReference>
<dbReference type="EMBL" id="FOHB01000013">
    <property type="protein sequence ID" value="SES49524.1"/>
    <property type="molecule type" value="Genomic_DNA"/>
</dbReference>
<dbReference type="Pfam" id="PF13618">
    <property type="entry name" value="Gluconate_2-dh3"/>
    <property type="match status" value="1"/>
</dbReference>
<gene>
    <name evidence="2" type="ORF">SAMN05216199_0396</name>
</gene>
<dbReference type="Proteomes" id="UP000199019">
    <property type="component" value="Unassembled WGS sequence"/>
</dbReference>
<dbReference type="RefSeq" id="WP_091763030.1">
    <property type="nucleotide sequence ID" value="NZ_FOHB01000013.1"/>
</dbReference>
<dbReference type="AlphaFoldDB" id="A0A1H9XTQ9"/>
<sequence>MTHSRRARTSLPLDPAHGGGRYPGFDTIGQSQHWDAATTGVVAPRIGIPTDLRFFTPHEEDLACALTDQLLGQREDPRVPVVRMIDARLAEGQADGWRHVDMPSDGQAWRDSLAGLEQDAREAFDTGFVGCSWEDQTAVLHAVRNATGKWHGMPVTWVWSLWTRYADTAFYSHPWAWDEIGFGGPAYPRGYKNMGLDAREPWEVQDTRPGLDPLAGEGGS</sequence>
<keyword evidence="3" id="KW-1185">Reference proteome</keyword>